<dbReference type="PANTHER" id="PTHR42924:SF3">
    <property type="entry name" value="POLYMERASE_HISTIDINOL PHOSPHATASE N-TERMINAL DOMAIN-CONTAINING PROTEIN"/>
    <property type="match status" value="1"/>
</dbReference>
<dbReference type="SUPFAM" id="SSF89550">
    <property type="entry name" value="PHP domain-like"/>
    <property type="match status" value="1"/>
</dbReference>
<gene>
    <name evidence="2" type="ORF">METZ01_LOCUS418521</name>
</gene>
<evidence type="ECO:0000259" key="1">
    <source>
        <dbReference type="SMART" id="SM00481"/>
    </source>
</evidence>
<reference evidence="2" key="1">
    <citation type="submission" date="2018-05" db="EMBL/GenBank/DDBJ databases">
        <authorList>
            <person name="Lanie J.A."/>
            <person name="Ng W.-L."/>
            <person name="Kazmierczak K.M."/>
            <person name="Andrzejewski T.M."/>
            <person name="Davidsen T.M."/>
            <person name="Wayne K.J."/>
            <person name="Tettelin H."/>
            <person name="Glass J.I."/>
            <person name="Rusch D."/>
            <person name="Podicherti R."/>
            <person name="Tsui H.-C.T."/>
            <person name="Winkler M.E."/>
        </authorList>
    </citation>
    <scope>NUCLEOTIDE SEQUENCE</scope>
</reference>
<dbReference type="Pfam" id="PF02811">
    <property type="entry name" value="PHP"/>
    <property type="match status" value="1"/>
</dbReference>
<evidence type="ECO:0000313" key="2">
    <source>
        <dbReference type="EMBL" id="SVD65667.1"/>
    </source>
</evidence>
<dbReference type="InterPro" id="IPR004013">
    <property type="entry name" value="PHP_dom"/>
</dbReference>
<dbReference type="InterPro" id="IPR003141">
    <property type="entry name" value="Pol/His_phosphatase_N"/>
</dbReference>
<dbReference type="PANTHER" id="PTHR42924">
    <property type="entry name" value="EXONUCLEASE"/>
    <property type="match status" value="1"/>
</dbReference>
<dbReference type="Gene3D" id="3.20.20.140">
    <property type="entry name" value="Metal-dependent hydrolases"/>
    <property type="match status" value="1"/>
</dbReference>
<feature type="non-terminal residue" evidence="2">
    <location>
        <position position="163"/>
    </location>
</feature>
<proteinExistence type="predicted"/>
<sequence>VEIDLHLHTTASDGTLTPKQLINQISKSSLRIIAITDHDATIGSDQAIQAASTHKQLTVIPGIELGTATDDSELHLLGYFIDSSDAKLQSRLKQFRAERIQSARATVDRLASINRPVSWQRVVELAGGSIGRPHIARAMIEAGHVETIAEAFNRFIGEKGIAR</sequence>
<dbReference type="InterPro" id="IPR016195">
    <property type="entry name" value="Pol/histidinol_Pase-like"/>
</dbReference>
<feature type="non-terminal residue" evidence="2">
    <location>
        <position position="1"/>
    </location>
</feature>
<dbReference type="SMART" id="SM00481">
    <property type="entry name" value="POLIIIAc"/>
    <property type="match status" value="1"/>
</dbReference>
<dbReference type="GO" id="GO:0035312">
    <property type="term" value="F:5'-3' DNA exonuclease activity"/>
    <property type="evidence" value="ECO:0007669"/>
    <property type="project" value="TreeGrafter"/>
</dbReference>
<protein>
    <recommendedName>
        <fullName evidence="1">Polymerase/histidinol phosphatase N-terminal domain-containing protein</fullName>
    </recommendedName>
</protein>
<name>A0A382X381_9ZZZZ</name>
<dbReference type="GO" id="GO:0004534">
    <property type="term" value="F:5'-3' RNA exonuclease activity"/>
    <property type="evidence" value="ECO:0007669"/>
    <property type="project" value="TreeGrafter"/>
</dbReference>
<organism evidence="2">
    <name type="scientific">marine metagenome</name>
    <dbReference type="NCBI Taxonomy" id="408172"/>
    <lineage>
        <taxon>unclassified sequences</taxon>
        <taxon>metagenomes</taxon>
        <taxon>ecological metagenomes</taxon>
    </lineage>
</organism>
<dbReference type="Gene3D" id="1.10.150.650">
    <property type="match status" value="1"/>
</dbReference>
<feature type="domain" description="Polymerase/histidinol phosphatase N-terminal" evidence="1">
    <location>
        <begin position="3"/>
        <end position="69"/>
    </location>
</feature>
<dbReference type="EMBL" id="UINC01164688">
    <property type="protein sequence ID" value="SVD65667.1"/>
    <property type="molecule type" value="Genomic_DNA"/>
</dbReference>
<dbReference type="AlphaFoldDB" id="A0A382X381"/>
<accession>A0A382X381</accession>
<dbReference type="InterPro" id="IPR052018">
    <property type="entry name" value="PHP_domain"/>
</dbReference>